<evidence type="ECO:0000256" key="1">
    <source>
        <dbReference type="ARBA" id="ARBA00004202"/>
    </source>
</evidence>
<dbReference type="InterPro" id="IPR003439">
    <property type="entry name" value="ABC_transporter-like_ATP-bd"/>
</dbReference>
<dbReference type="KEGG" id="arf:AR1Y2_1677"/>
<keyword evidence="4" id="KW-1003">Cell membrane</keyword>
<dbReference type="GO" id="GO:0005524">
    <property type="term" value="F:ATP binding"/>
    <property type="evidence" value="ECO:0007669"/>
    <property type="project" value="UniProtKB-KW"/>
</dbReference>
<dbReference type="InterPro" id="IPR015856">
    <property type="entry name" value="ABC_transpr_CbiO/EcfA_su"/>
</dbReference>
<dbReference type="RefSeq" id="WP_137328551.1">
    <property type="nucleotide sequence ID" value="NZ_CP040058.1"/>
</dbReference>
<dbReference type="SUPFAM" id="SSF52540">
    <property type="entry name" value="P-loop containing nucleoside triphosphate hydrolases"/>
    <property type="match status" value="1"/>
</dbReference>
<dbReference type="GO" id="GO:0016887">
    <property type="term" value="F:ATP hydrolysis activity"/>
    <property type="evidence" value="ECO:0007669"/>
    <property type="project" value="InterPro"/>
</dbReference>
<dbReference type="SMART" id="SM00382">
    <property type="entry name" value="AAA"/>
    <property type="match status" value="1"/>
</dbReference>
<dbReference type="PROSITE" id="PS50893">
    <property type="entry name" value="ABC_TRANSPORTER_2"/>
    <property type="match status" value="1"/>
</dbReference>
<evidence type="ECO:0000313" key="11">
    <source>
        <dbReference type="Proteomes" id="UP000298653"/>
    </source>
</evidence>
<name>A0A4P8IE86_9FIRM</name>
<evidence type="ECO:0000256" key="4">
    <source>
        <dbReference type="ARBA" id="ARBA00022475"/>
    </source>
</evidence>
<reference evidence="10 11" key="1">
    <citation type="submission" date="2019-05" db="EMBL/GenBank/DDBJ databases">
        <title>Complete genome sequencing of Anaerostipes rhamnosivorans.</title>
        <authorList>
            <person name="Bui T.P.N."/>
            <person name="de Vos W.M."/>
        </authorList>
    </citation>
    <scope>NUCLEOTIDE SEQUENCE [LARGE SCALE GENOMIC DNA]</scope>
    <source>
        <strain evidence="10 11">1y2</strain>
    </source>
</reference>
<dbReference type="InterPro" id="IPR050095">
    <property type="entry name" value="ECF_ABC_transporter_ATP-bd"/>
</dbReference>
<keyword evidence="11" id="KW-1185">Reference proteome</keyword>
<evidence type="ECO:0000259" key="9">
    <source>
        <dbReference type="PROSITE" id="PS50893"/>
    </source>
</evidence>
<dbReference type="GO" id="GO:0042626">
    <property type="term" value="F:ATPase-coupled transmembrane transporter activity"/>
    <property type="evidence" value="ECO:0007669"/>
    <property type="project" value="TreeGrafter"/>
</dbReference>
<dbReference type="GO" id="GO:0043190">
    <property type="term" value="C:ATP-binding cassette (ABC) transporter complex"/>
    <property type="evidence" value="ECO:0007669"/>
    <property type="project" value="TreeGrafter"/>
</dbReference>
<dbReference type="PANTHER" id="PTHR43553:SF21">
    <property type="entry name" value="ABC TRANSPORTER ATP-BINDING PROTEIN MA_1418-RELATED"/>
    <property type="match status" value="1"/>
</dbReference>
<keyword evidence="5" id="KW-0547">Nucleotide-binding</keyword>
<gene>
    <name evidence="10" type="ORF">AR1Y2_1677</name>
</gene>
<dbReference type="Gene3D" id="3.40.50.300">
    <property type="entry name" value="P-loop containing nucleotide triphosphate hydrolases"/>
    <property type="match status" value="1"/>
</dbReference>
<sequence length="269" mass="30236">MKIELKKLRYVYPSGEEALKGVDLIIEGTDPVALIGQNGAGKTTVVKHLNGILRPVSGEVQINGERIETRSTAQWAKQIGYVFQNPDDQLFLESVKKEFEFGPKQIGLPAKQIKERMEWTAELVGLSEKLDMHPFDLTMAEKKFCTIGAVIMMDPDVFIFDEPTCGQDVQGNLRLHRILQTLKERGKLCITISHDMKFVADNFNRIVVMRRGEVILDGSAEEVFAQVDILNRSFVLPPPITRVAQGAGLQQTVFTTEAFMEALENERMV</sequence>
<dbReference type="InterPro" id="IPR027417">
    <property type="entry name" value="P-loop_NTPase"/>
</dbReference>
<dbReference type="Proteomes" id="UP000298653">
    <property type="component" value="Chromosome"/>
</dbReference>
<evidence type="ECO:0000256" key="7">
    <source>
        <dbReference type="ARBA" id="ARBA00022967"/>
    </source>
</evidence>
<dbReference type="FunFam" id="3.40.50.300:FF:000224">
    <property type="entry name" value="Energy-coupling factor transporter ATP-binding protein EcfA"/>
    <property type="match status" value="1"/>
</dbReference>
<dbReference type="Pfam" id="PF00005">
    <property type="entry name" value="ABC_tran"/>
    <property type="match status" value="1"/>
</dbReference>
<proteinExistence type="inferred from homology"/>
<keyword evidence="3" id="KW-0813">Transport</keyword>
<keyword evidence="6" id="KW-0067">ATP-binding</keyword>
<evidence type="ECO:0000256" key="5">
    <source>
        <dbReference type="ARBA" id="ARBA00022741"/>
    </source>
</evidence>
<evidence type="ECO:0000256" key="8">
    <source>
        <dbReference type="ARBA" id="ARBA00023136"/>
    </source>
</evidence>
<comment type="similarity">
    <text evidence="2">Belongs to the ABC transporter superfamily.</text>
</comment>
<organism evidence="10 11">
    <name type="scientific">Anaerostipes rhamnosivorans</name>
    <dbReference type="NCBI Taxonomy" id="1229621"/>
    <lineage>
        <taxon>Bacteria</taxon>
        <taxon>Bacillati</taxon>
        <taxon>Bacillota</taxon>
        <taxon>Clostridia</taxon>
        <taxon>Lachnospirales</taxon>
        <taxon>Lachnospiraceae</taxon>
        <taxon>Anaerostipes</taxon>
    </lineage>
</organism>
<dbReference type="OrthoDB" id="9784332at2"/>
<dbReference type="CDD" id="cd03225">
    <property type="entry name" value="ABC_cobalt_CbiO_domain1"/>
    <property type="match status" value="1"/>
</dbReference>
<feature type="domain" description="ABC transporter" evidence="9">
    <location>
        <begin position="3"/>
        <end position="236"/>
    </location>
</feature>
<evidence type="ECO:0000313" key="10">
    <source>
        <dbReference type="EMBL" id="QCP35131.1"/>
    </source>
</evidence>
<dbReference type="PANTHER" id="PTHR43553">
    <property type="entry name" value="HEAVY METAL TRANSPORTER"/>
    <property type="match status" value="1"/>
</dbReference>
<dbReference type="InterPro" id="IPR003593">
    <property type="entry name" value="AAA+_ATPase"/>
</dbReference>
<evidence type="ECO:0000256" key="6">
    <source>
        <dbReference type="ARBA" id="ARBA00022840"/>
    </source>
</evidence>
<keyword evidence="8" id="KW-0472">Membrane</keyword>
<accession>A0A4P8IE86</accession>
<dbReference type="EMBL" id="CP040058">
    <property type="protein sequence ID" value="QCP35131.1"/>
    <property type="molecule type" value="Genomic_DNA"/>
</dbReference>
<protein>
    <submittedName>
        <fullName evidence="10">ATPase component of energizing module of queuosine-regulated ECF transporter</fullName>
    </submittedName>
</protein>
<evidence type="ECO:0000256" key="3">
    <source>
        <dbReference type="ARBA" id="ARBA00022448"/>
    </source>
</evidence>
<comment type="subcellular location">
    <subcellularLocation>
        <location evidence="1">Cell membrane</location>
        <topology evidence="1">Peripheral membrane protein</topology>
    </subcellularLocation>
</comment>
<keyword evidence="7" id="KW-1278">Translocase</keyword>
<evidence type="ECO:0000256" key="2">
    <source>
        <dbReference type="ARBA" id="ARBA00005417"/>
    </source>
</evidence>
<dbReference type="AlphaFoldDB" id="A0A4P8IE86"/>